<evidence type="ECO:0000313" key="3">
    <source>
        <dbReference type="Proteomes" id="UP000001070"/>
    </source>
</evidence>
<evidence type="ECO:0000313" key="2">
    <source>
        <dbReference type="EMBL" id="EDV92074.1"/>
    </source>
</evidence>
<accession>B4JMY1</accession>
<sequence length="147" mass="16733">MNPEKTNSIAEQANQASGEAAAAPSGQESTVDDGLMDEEQFNRRWEEQLHLQLNQMHKNPMRVDKEPAKHLGPLKEKVIRVGEERGDEATFADVMSNQPPTHVGRNFLAFLQLAQEKKITMQKPEHPDEPLNPEELRFKLNPQSKRN</sequence>
<protein>
    <submittedName>
        <fullName evidence="2">GH24242</fullName>
    </submittedName>
</protein>
<feature type="region of interest" description="Disordered" evidence="1">
    <location>
        <begin position="118"/>
        <end position="147"/>
    </location>
</feature>
<evidence type="ECO:0000256" key="1">
    <source>
        <dbReference type="SAM" id="MobiDB-lite"/>
    </source>
</evidence>
<dbReference type="AlphaFoldDB" id="B4JMY1"/>
<organism evidence="3">
    <name type="scientific">Drosophila grimshawi</name>
    <name type="common">Hawaiian fruit fly</name>
    <name type="synonym">Idiomyia grimshawi</name>
    <dbReference type="NCBI Taxonomy" id="7222"/>
    <lineage>
        <taxon>Eukaryota</taxon>
        <taxon>Metazoa</taxon>
        <taxon>Ecdysozoa</taxon>
        <taxon>Arthropoda</taxon>
        <taxon>Hexapoda</taxon>
        <taxon>Insecta</taxon>
        <taxon>Pterygota</taxon>
        <taxon>Neoptera</taxon>
        <taxon>Endopterygota</taxon>
        <taxon>Diptera</taxon>
        <taxon>Brachycera</taxon>
        <taxon>Muscomorpha</taxon>
        <taxon>Ephydroidea</taxon>
        <taxon>Drosophilidae</taxon>
        <taxon>Drosophila</taxon>
        <taxon>Hawaiian Drosophila</taxon>
    </lineage>
</organism>
<keyword evidence="3" id="KW-1185">Reference proteome</keyword>
<reference evidence="2 3" key="1">
    <citation type="journal article" date="2007" name="Nature">
        <title>Evolution of genes and genomes on the Drosophila phylogeny.</title>
        <authorList>
            <consortium name="Drosophila 12 Genomes Consortium"/>
            <person name="Clark A.G."/>
            <person name="Eisen M.B."/>
            <person name="Smith D.R."/>
            <person name="Bergman C.M."/>
            <person name="Oliver B."/>
            <person name="Markow T.A."/>
            <person name="Kaufman T.C."/>
            <person name="Kellis M."/>
            <person name="Gelbart W."/>
            <person name="Iyer V.N."/>
            <person name="Pollard D.A."/>
            <person name="Sackton T.B."/>
            <person name="Larracuente A.M."/>
            <person name="Singh N.D."/>
            <person name="Abad J.P."/>
            <person name="Abt D.N."/>
            <person name="Adryan B."/>
            <person name="Aguade M."/>
            <person name="Akashi H."/>
            <person name="Anderson W.W."/>
            <person name="Aquadro C.F."/>
            <person name="Ardell D.H."/>
            <person name="Arguello R."/>
            <person name="Artieri C.G."/>
            <person name="Barbash D.A."/>
            <person name="Barker D."/>
            <person name="Barsanti P."/>
            <person name="Batterham P."/>
            <person name="Batzoglou S."/>
            <person name="Begun D."/>
            <person name="Bhutkar A."/>
            <person name="Blanco E."/>
            <person name="Bosak S.A."/>
            <person name="Bradley R.K."/>
            <person name="Brand A.D."/>
            <person name="Brent M.R."/>
            <person name="Brooks A.N."/>
            <person name="Brown R.H."/>
            <person name="Butlin R.K."/>
            <person name="Caggese C."/>
            <person name="Calvi B.R."/>
            <person name="Bernardo de Carvalho A."/>
            <person name="Caspi A."/>
            <person name="Castrezana S."/>
            <person name="Celniker S.E."/>
            <person name="Chang J.L."/>
            <person name="Chapple C."/>
            <person name="Chatterji S."/>
            <person name="Chinwalla A."/>
            <person name="Civetta A."/>
            <person name="Clifton S.W."/>
            <person name="Comeron J.M."/>
            <person name="Costello J.C."/>
            <person name="Coyne J.A."/>
            <person name="Daub J."/>
            <person name="David R.G."/>
            <person name="Delcher A.L."/>
            <person name="Delehaunty K."/>
            <person name="Do C.B."/>
            <person name="Ebling H."/>
            <person name="Edwards K."/>
            <person name="Eickbush T."/>
            <person name="Evans J.D."/>
            <person name="Filipski A."/>
            <person name="Findeiss S."/>
            <person name="Freyhult E."/>
            <person name="Fulton L."/>
            <person name="Fulton R."/>
            <person name="Garcia A.C."/>
            <person name="Gardiner A."/>
            <person name="Garfield D.A."/>
            <person name="Garvin B.E."/>
            <person name="Gibson G."/>
            <person name="Gilbert D."/>
            <person name="Gnerre S."/>
            <person name="Godfrey J."/>
            <person name="Good R."/>
            <person name="Gotea V."/>
            <person name="Gravely B."/>
            <person name="Greenberg A.J."/>
            <person name="Griffiths-Jones S."/>
            <person name="Gross S."/>
            <person name="Guigo R."/>
            <person name="Gustafson E.A."/>
            <person name="Haerty W."/>
            <person name="Hahn M.W."/>
            <person name="Halligan D.L."/>
            <person name="Halpern A.L."/>
            <person name="Halter G.M."/>
            <person name="Han M.V."/>
            <person name="Heger A."/>
            <person name="Hillier L."/>
            <person name="Hinrichs A.S."/>
            <person name="Holmes I."/>
            <person name="Hoskins R.A."/>
            <person name="Hubisz M.J."/>
            <person name="Hultmark D."/>
            <person name="Huntley M.A."/>
            <person name="Jaffe D.B."/>
            <person name="Jagadeeshan S."/>
            <person name="Jeck W.R."/>
            <person name="Johnson J."/>
            <person name="Jones C.D."/>
            <person name="Jordan W.C."/>
            <person name="Karpen G.H."/>
            <person name="Kataoka E."/>
            <person name="Keightley P.D."/>
            <person name="Kheradpour P."/>
            <person name="Kirkness E.F."/>
            <person name="Koerich L.B."/>
            <person name="Kristiansen K."/>
            <person name="Kudrna D."/>
            <person name="Kulathinal R.J."/>
            <person name="Kumar S."/>
            <person name="Kwok R."/>
            <person name="Lander E."/>
            <person name="Langley C.H."/>
            <person name="Lapoint R."/>
            <person name="Lazzaro B.P."/>
            <person name="Lee S.J."/>
            <person name="Levesque L."/>
            <person name="Li R."/>
            <person name="Lin C.F."/>
            <person name="Lin M.F."/>
            <person name="Lindblad-Toh K."/>
            <person name="Llopart A."/>
            <person name="Long M."/>
            <person name="Low L."/>
            <person name="Lozovsky E."/>
            <person name="Lu J."/>
            <person name="Luo M."/>
            <person name="Machado C.A."/>
            <person name="Makalowski W."/>
            <person name="Marzo M."/>
            <person name="Matsuda M."/>
            <person name="Matzkin L."/>
            <person name="McAllister B."/>
            <person name="McBride C.S."/>
            <person name="McKernan B."/>
            <person name="McKernan K."/>
            <person name="Mendez-Lago M."/>
            <person name="Minx P."/>
            <person name="Mollenhauer M.U."/>
            <person name="Montooth K."/>
            <person name="Mount S.M."/>
            <person name="Mu X."/>
            <person name="Myers E."/>
            <person name="Negre B."/>
            <person name="Newfeld S."/>
            <person name="Nielsen R."/>
            <person name="Noor M.A."/>
            <person name="O'Grady P."/>
            <person name="Pachter L."/>
            <person name="Papaceit M."/>
            <person name="Parisi M.J."/>
            <person name="Parisi M."/>
            <person name="Parts L."/>
            <person name="Pedersen J.S."/>
            <person name="Pesole G."/>
            <person name="Phillippy A.M."/>
            <person name="Ponting C.P."/>
            <person name="Pop M."/>
            <person name="Porcelli D."/>
            <person name="Powell J.R."/>
            <person name="Prohaska S."/>
            <person name="Pruitt K."/>
            <person name="Puig M."/>
            <person name="Quesneville H."/>
            <person name="Ram K.R."/>
            <person name="Rand D."/>
            <person name="Rasmussen M.D."/>
            <person name="Reed L.K."/>
            <person name="Reenan R."/>
            <person name="Reily A."/>
            <person name="Remington K.A."/>
            <person name="Rieger T.T."/>
            <person name="Ritchie M.G."/>
            <person name="Robin C."/>
            <person name="Rogers Y.H."/>
            <person name="Rohde C."/>
            <person name="Rozas J."/>
            <person name="Rubenfield M.J."/>
            <person name="Ruiz A."/>
            <person name="Russo S."/>
            <person name="Salzberg S.L."/>
            <person name="Sanchez-Gracia A."/>
            <person name="Saranga D.J."/>
            <person name="Sato H."/>
            <person name="Schaeffer S.W."/>
            <person name="Schatz M.C."/>
            <person name="Schlenke T."/>
            <person name="Schwartz R."/>
            <person name="Segarra C."/>
            <person name="Singh R.S."/>
            <person name="Sirot L."/>
            <person name="Sirota M."/>
            <person name="Sisneros N.B."/>
            <person name="Smith C.D."/>
            <person name="Smith T.F."/>
            <person name="Spieth J."/>
            <person name="Stage D.E."/>
            <person name="Stark A."/>
            <person name="Stephan W."/>
            <person name="Strausberg R.L."/>
            <person name="Strempel S."/>
            <person name="Sturgill D."/>
            <person name="Sutton G."/>
            <person name="Sutton G.G."/>
            <person name="Tao W."/>
            <person name="Teichmann S."/>
            <person name="Tobari Y.N."/>
            <person name="Tomimura Y."/>
            <person name="Tsolas J.M."/>
            <person name="Valente V.L."/>
            <person name="Venter E."/>
            <person name="Venter J.C."/>
            <person name="Vicario S."/>
            <person name="Vieira F.G."/>
            <person name="Vilella A.J."/>
            <person name="Villasante A."/>
            <person name="Walenz B."/>
            <person name="Wang J."/>
            <person name="Wasserman M."/>
            <person name="Watts T."/>
            <person name="Wilson D."/>
            <person name="Wilson R.K."/>
            <person name="Wing R.A."/>
            <person name="Wolfner M.F."/>
            <person name="Wong A."/>
            <person name="Wong G.K."/>
            <person name="Wu C.I."/>
            <person name="Wu G."/>
            <person name="Yamamoto D."/>
            <person name="Yang H.P."/>
            <person name="Yang S.P."/>
            <person name="Yorke J.A."/>
            <person name="Yoshida K."/>
            <person name="Zdobnov E."/>
            <person name="Zhang P."/>
            <person name="Zhang Y."/>
            <person name="Zimin A.V."/>
            <person name="Baldwin J."/>
            <person name="Abdouelleil A."/>
            <person name="Abdulkadir J."/>
            <person name="Abebe A."/>
            <person name="Abera B."/>
            <person name="Abreu J."/>
            <person name="Acer S.C."/>
            <person name="Aftuck L."/>
            <person name="Alexander A."/>
            <person name="An P."/>
            <person name="Anderson E."/>
            <person name="Anderson S."/>
            <person name="Arachi H."/>
            <person name="Azer M."/>
            <person name="Bachantsang P."/>
            <person name="Barry A."/>
            <person name="Bayul T."/>
            <person name="Berlin A."/>
            <person name="Bessette D."/>
            <person name="Bloom T."/>
            <person name="Blye J."/>
            <person name="Boguslavskiy L."/>
            <person name="Bonnet C."/>
            <person name="Boukhgalter B."/>
            <person name="Bourzgui I."/>
            <person name="Brown A."/>
            <person name="Cahill P."/>
            <person name="Channer S."/>
            <person name="Cheshatsang Y."/>
            <person name="Chuda L."/>
            <person name="Citroen M."/>
            <person name="Collymore A."/>
            <person name="Cooke P."/>
            <person name="Costello M."/>
            <person name="D'Aco K."/>
            <person name="Daza R."/>
            <person name="De Haan G."/>
            <person name="DeGray S."/>
            <person name="DeMaso C."/>
            <person name="Dhargay N."/>
            <person name="Dooley K."/>
            <person name="Dooley E."/>
            <person name="Doricent M."/>
            <person name="Dorje P."/>
            <person name="Dorjee K."/>
            <person name="Dupes A."/>
            <person name="Elong R."/>
            <person name="Falk J."/>
            <person name="Farina A."/>
            <person name="Faro S."/>
            <person name="Ferguson D."/>
            <person name="Fisher S."/>
            <person name="Foley C.D."/>
            <person name="Franke A."/>
            <person name="Friedrich D."/>
            <person name="Gadbois L."/>
            <person name="Gearin G."/>
            <person name="Gearin C.R."/>
            <person name="Giannoukos G."/>
            <person name="Goode T."/>
            <person name="Graham J."/>
            <person name="Grandbois E."/>
            <person name="Grewal S."/>
            <person name="Gyaltsen K."/>
            <person name="Hafez N."/>
            <person name="Hagos B."/>
            <person name="Hall J."/>
            <person name="Henson C."/>
            <person name="Hollinger A."/>
            <person name="Honan T."/>
            <person name="Huard M.D."/>
            <person name="Hughes L."/>
            <person name="Hurhula B."/>
            <person name="Husby M.E."/>
            <person name="Kamat A."/>
            <person name="Kanga B."/>
            <person name="Kashin S."/>
            <person name="Khazanovich D."/>
            <person name="Kisner P."/>
            <person name="Lance K."/>
            <person name="Lara M."/>
            <person name="Lee W."/>
            <person name="Lennon N."/>
            <person name="Letendre F."/>
            <person name="LeVine R."/>
            <person name="Lipovsky A."/>
            <person name="Liu X."/>
            <person name="Liu J."/>
            <person name="Liu S."/>
            <person name="Lokyitsang T."/>
            <person name="Lokyitsang Y."/>
            <person name="Lubonja R."/>
            <person name="Lui A."/>
            <person name="MacDonald P."/>
            <person name="Magnisalis V."/>
            <person name="Maru K."/>
            <person name="Matthews C."/>
            <person name="McCusker W."/>
            <person name="McDonough S."/>
            <person name="Mehta T."/>
            <person name="Meldrim J."/>
            <person name="Meneus L."/>
            <person name="Mihai O."/>
            <person name="Mihalev A."/>
            <person name="Mihova T."/>
            <person name="Mittelman R."/>
            <person name="Mlenga V."/>
            <person name="Montmayeur A."/>
            <person name="Mulrain L."/>
            <person name="Navidi A."/>
            <person name="Naylor J."/>
            <person name="Negash T."/>
            <person name="Nguyen T."/>
            <person name="Nguyen N."/>
            <person name="Nicol R."/>
            <person name="Norbu C."/>
            <person name="Norbu N."/>
            <person name="Novod N."/>
            <person name="O'Neill B."/>
            <person name="Osman S."/>
            <person name="Markiewicz E."/>
            <person name="Oyono O.L."/>
            <person name="Patti C."/>
            <person name="Phunkhang P."/>
            <person name="Pierre F."/>
            <person name="Priest M."/>
            <person name="Raghuraman S."/>
            <person name="Rege F."/>
            <person name="Reyes R."/>
            <person name="Rise C."/>
            <person name="Rogov P."/>
            <person name="Ross K."/>
            <person name="Ryan E."/>
            <person name="Settipalli S."/>
            <person name="Shea T."/>
            <person name="Sherpa N."/>
            <person name="Shi L."/>
            <person name="Shih D."/>
            <person name="Sparrow T."/>
            <person name="Spaulding J."/>
            <person name="Stalker J."/>
            <person name="Stange-Thomann N."/>
            <person name="Stavropoulos S."/>
            <person name="Stone C."/>
            <person name="Strader C."/>
            <person name="Tesfaye S."/>
            <person name="Thomson T."/>
            <person name="Thoulutsang Y."/>
            <person name="Thoulutsang D."/>
            <person name="Topham K."/>
            <person name="Topping I."/>
            <person name="Tsamla T."/>
            <person name="Vassiliev H."/>
            <person name="Vo A."/>
            <person name="Wangchuk T."/>
            <person name="Wangdi T."/>
            <person name="Weiand M."/>
            <person name="Wilkinson J."/>
            <person name="Wilson A."/>
            <person name="Yadav S."/>
            <person name="Young G."/>
            <person name="Yu Q."/>
            <person name="Zembek L."/>
            <person name="Zhong D."/>
            <person name="Zimmer A."/>
            <person name="Zwirko Z."/>
            <person name="Jaffe D.B."/>
            <person name="Alvarez P."/>
            <person name="Brockman W."/>
            <person name="Butler J."/>
            <person name="Chin C."/>
            <person name="Gnerre S."/>
            <person name="Grabherr M."/>
            <person name="Kleber M."/>
            <person name="Mauceli E."/>
            <person name="MacCallum I."/>
        </authorList>
    </citation>
    <scope>NUCLEOTIDE SEQUENCE [LARGE SCALE GENOMIC DNA]</scope>
    <source>
        <strain evidence="3">Tucson 15287-2541.00</strain>
    </source>
</reference>
<proteinExistence type="predicted"/>
<dbReference type="EMBL" id="CH916371">
    <property type="protein sequence ID" value="EDV92074.1"/>
    <property type="molecule type" value="Genomic_DNA"/>
</dbReference>
<feature type="region of interest" description="Disordered" evidence="1">
    <location>
        <begin position="1"/>
        <end position="32"/>
    </location>
</feature>
<dbReference type="Proteomes" id="UP000001070">
    <property type="component" value="Unassembled WGS sequence"/>
</dbReference>
<feature type="compositionally biased region" description="Low complexity" evidence="1">
    <location>
        <begin position="10"/>
        <end position="29"/>
    </location>
</feature>
<dbReference type="HOGENOM" id="CLU_1769987_0_0_1"/>
<gene>
    <name evidence="2" type="primary">Dgri\GH24242</name>
    <name evidence="2" type="ORF">Dgri_GH24242</name>
</gene>
<name>B4JMY1_DROGR</name>
<dbReference type="InParanoid" id="B4JMY1"/>
<feature type="compositionally biased region" description="Basic and acidic residues" evidence="1">
    <location>
        <begin position="118"/>
        <end position="138"/>
    </location>
</feature>